<name>A0A9D4G9Y4_DREPO</name>
<sequence length="61" mass="6699">MLLVLRVQHTISAGSFVLYLEKGDMVTIQNSDSGELLTGNHCSFFSGFLLKEMEHNPSVVG</sequence>
<dbReference type="InterPro" id="IPR008983">
    <property type="entry name" value="Tumour_necrosis_fac-like_dom"/>
</dbReference>
<evidence type="ECO:0000313" key="1">
    <source>
        <dbReference type="EMBL" id="KAH3813235.1"/>
    </source>
</evidence>
<keyword evidence="2" id="KW-1185">Reference proteome</keyword>
<gene>
    <name evidence="1" type="ORF">DPMN_141687</name>
</gene>
<organism evidence="1 2">
    <name type="scientific">Dreissena polymorpha</name>
    <name type="common">Zebra mussel</name>
    <name type="synonym">Mytilus polymorpha</name>
    <dbReference type="NCBI Taxonomy" id="45954"/>
    <lineage>
        <taxon>Eukaryota</taxon>
        <taxon>Metazoa</taxon>
        <taxon>Spiralia</taxon>
        <taxon>Lophotrochozoa</taxon>
        <taxon>Mollusca</taxon>
        <taxon>Bivalvia</taxon>
        <taxon>Autobranchia</taxon>
        <taxon>Heteroconchia</taxon>
        <taxon>Euheterodonta</taxon>
        <taxon>Imparidentia</taxon>
        <taxon>Neoheterodontei</taxon>
        <taxon>Myida</taxon>
        <taxon>Dreissenoidea</taxon>
        <taxon>Dreissenidae</taxon>
        <taxon>Dreissena</taxon>
    </lineage>
</organism>
<dbReference type="Proteomes" id="UP000828390">
    <property type="component" value="Unassembled WGS sequence"/>
</dbReference>
<dbReference type="Gene3D" id="2.60.120.40">
    <property type="match status" value="1"/>
</dbReference>
<reference evidence="1" key="1">
    <citation type="journal article" date="2019" name="bioRxiv">
        <title>The Genome of the Zebra Mussel, Dreissena polymorpha: A Resource for Invasive Species Research.</title>
        <authorList>
            <person name="McCartney M.A."/>
            <person name="Auch B."/>
            <person name="Kono T."/>
            <person name="Mallez S."/>
            <person name="Zhang Y."/>
            <person name="Obille A."/>
            <person name="Becker A."/>
            <person name="Abrahante J.E."/>
            <person name="Garbe J."/>
            <person name="Badalamenti J.P."/>
            <person name="Herman A."/>
            <person name="Mangelson H."/>
            <person name="Liachko I."/>
            <person name="Sullivan S."/>
            <person name="Sone E.D."/>
            <person name="Koren S."/>
            <person name="Silverstein K.A.T."/>
            <person name="Beckman K.B."/>
            <person name="Gohl D.M."/>
        </authorList>
    </citation>
    <scope>NUCLEOTIDE SEQUENCE</scope>
    <source>
        <strain evidence="1">Duluth1</strain>
        <tissue evidence="1">Whole animal</tissue>
    </source>
</reference>
<evidence type="ECO:0000313" key="2">
    <source>
        <dbReference type="Proteomes" id="UP000828390"/>
    </source>
</evidence>
<dbReference type="AlphaFoldDB" id="A0A9D4G9Y4"/>
<proteinExistence type="predicted"/>
<dbReference type="EMBL" id="JAIWYP010000006">
    <property type="protein sequence ID" value="KAH3813235.1"/>
    <property type="molecule type" value="Genomic_DNA"/>
</dbReference>
<reference evidence="1" key="2">
    <citation type="submission" date="2020-11" db="EMBL/GenBank/DDBJ databases">
        <authorList>
            <person name="McCartney M.A."/>
            <person name="Auch B."/>
            <person name="Kono T."/>
            <person name="Mallez S."/>
            <person name="Becker A."/>
            <person name="Gohl D.M."/>
            <person name="Silverstein K.A.T."/>
            <person name="Koren S."/>
            <person name="Bechman K.B."/>
            <person name="Herman A."/>
            <person name="Abrahante J.E."/>
            <person name="Garbe J."/>
        </authorList>
    </citation>
    <scope>NUCLEOTIDE SEQUENCE</scope>
    <source>
        <strain evidence="1">Duluth1</strain>
        <tissue evidence="1">Whole animal</tissue>
    </source>
</reference>
<protein>
    <submittedName>
        <fullName evidence="1">Uncharacterized protein</fullName>
    </submittedName>
</protein>
<comment type="caution">
    <text evidence="1">The sequence shown here is derived from an EMBL/GenBank/DDBJ whole genome shotgun (WGS) entry which is preliminary data.</text>
</comment>
<accession>A0A9D4G9Y4</accession>
<dbReference type="SUPFAM" id="SSF49842">
    <property type="entry name" value="TNF-like"/>
    <property type="match status" value="1"/>
</dbReference>